<gene>
    <name evidence="2" type="ORF">D4A47_10545</name>
</gene>
<name>A0A498CTE7_9FIRM</name>
<evidence type="ECO:0000313" key="2">
    <source>
        <dbReference type="EMBL" id="RLL09105.1"/>
    </source>
</evidence>
<proteinExistence type="predicted"/>
<evidence type="ECO:0000313" key="3">
    <source>
        <dbReference type="Proteomes" id="UP000276301"/>
    </source>
</evidence>
<keyword evidence="1" id="KW-0812">Transmembrane</keyword>
<evidence type="ECO:0000256" key="1">
    <source>
        <dbReference type="SAM" id="Phobius"/>
    </source>
</evidence>
<organism evidence="2 3">
    <name type="scientific">Anaerotruncus massiliensis</name>
    <name type="common">ex Liu et al. 2021</name>
    <dbReference type="NCBI Taxonomy" id="2321404"/>
    <lineage>
        <taxon>Bacteria</taxon>
        <taxon>Bacillati</taxon>
        <taxon>Bacillota</taxon>
        <taxon>Clostridia</taxon>
        <taxon>Eubacteriales</taxon>
        <taxon>Oscillospiraceae</taxon>
        <taxon>Anaerotruncus</taxon>
    </lineage>
</organism>
<evidence type="ECO:0008006" key="4">
    <source>
        <dbReference type="Google" id="ProtNLM"/>
    </source>
</evidence>
<sequence>MPLQPRLRRDREAGARPPLRHPFRRMTAPFAAGLAAGCVWAAADALLLRYAAKNAAKAPERAGTLVMLGFAARWFFTIALIALALFLPQLDAVGALLPLIAQKLLLALLAALPRGQKTDAPPTGGARKEDGPK</sequence>
<keyword evidence="1" id="KW-1133">Transmembrane helix</keyword>
<dbReference type="Proteomes" id="UP000276301">
    <property type="component" value="Unassembled WGS sequence"/>
</dbReference>
<keyword evidence="3" id="KW-1185">Reference proteome</keyword>
<protein>
    <recommendedName>
        <fullName evidence="4">ATP synthase subunit I</fullName>
    </recommendedName>
</protein>
<reference evidence="2 3" key="1">
    <citation type="submission" date="2018-10" db="EMBL/GenBank/DDBJ databases">
        <title>Anaerotruncus faecis sp. nov., isolated from human feces.</title>
        <authorList>
            <person name="Wang Y.-J."/>
        </authorList>
    </citation>
    <scope>NUCLEOTIDE SEQUENCE [LARGE SCALE GENOMIC DNA]</scope>
    <source>
        <strain evidence="2 3">22A2-44</strain>
    </source>
</reference>
<accession>A0A498CTE7</accession>
<dbReference type="EMBL" id="RCHT01000022">
    <property type="protein sequence ID" value="RLL09105.1"/>
    <property type="molecule type" value="Genomic_DNA"/>
</dbReference>
<feature type="transmembrane region" description="Helical" evidence="1">
    <location>
        <begin position="64"/>
        <end position="86"/>
    </location>
</feature>
<comment type="caution">
    <text evidence="2">The sequence shown here is derived from an EMBL/GenBank/DDBJ whole genome shotgun (WGS) entry which is preliminary data.</text>
</comment>
<feature type="transmembrane region" description="Helical" evidence="1">
    <location>
        <begin position="30"/>
        <end position="52"/>
    </location>
</feature>
<dbReference type="AlphaFoldDB" id="A0A498CTE7"/>
<keyword evidence="1" id="KW-0472">Membrane</keyword>